<organism evidence="7 8">
    <name type="scientific">Oopsacas minuta</name>
    <dbReference type="NCBI Taxonomy" id="111878"/>
    <lineage>
        <taxon>Eukaryota</taxon>
        <taxon>Metazoa</taxon>
        <taxon>Porifera</taxon>
        <taxon>Hexactinellida</taxon>
        <taxon>Hexasterophora</taxon>
        <taxon>Lyssacinosida</taxon>
        <taxon>Leucopsacidae</taxon>
        <taxon>Oopsacas</taxon>
    </lineage>
</organism>
<dbReference type="FunFam" id="3.90.190.10:FF:000102">
    <property type="entry name" value="Receptor-type tyrosine-protein phosphatase"/>
    <property type="match status" value="1"/>
</dbReference>
<dbReference type="AlphaFoldDB" id="A0AAV7K7E5"/>
<comment type="catalytic activity">
    <reaction evidence="4">
        <text>O-phospho-L-tyrosyl-[protein] + H2O = L-tyrosyl-[protein] + phosphate</text>
        <dbReference type="Rhea" id="RHEA:10684"/>
        <dbReference type="Rhea" id="RHEA-COMP:10136"/>
        <dbReference type="Rhea" id="RHEA-COMP:20101"/>
        <dbReference type="ChEBI" id="CHEBI:15377"/>
        <dbReference type="ChEBI" id="CHEBI:43474"/>
        <dbReference type="ChEBI" id="CHEBI:46858"/>
        <dbReference type="ChEBI" id="CHEBI:61978"/>
        <dbReference type="EC" id="3.1.3.48"/>
    </reaction>
</comment>
<dbReference type="InterPro" id="IPR050348">
    <property type="entry name" value="Protein-Tyr_Phosphatase"/>
</dbReference>
<keyword evidence="2" id="KW-0378">Hydrolase</keyword>
<dbReference type="Proteomes" id="UP001165289">
    <property type="component" value="Unassembled WGS sequence"/>
</dbReference>
<feature type="domain" description="Tyrosine-protein phosphatase" evidence="5">
    <location>
        <begin position="157"/>
        <end position="424"/>
    </location>
</feature>
<evidence type="ECO:0000313" key="8">
    <source>
        <dbReference type="Proteomes" id="UP001165289"/>
    </source>
</evidence>
<dbReference type="GO" id="GO:0004725">
    <property type="term" value="F:protein tyrosine phosphatase activity"/>
    <property type="evidence" value="ECO:0007669"/>
    <property type="project" value="UniProtKB-EC"/>
</dbReference>
<dbReference type="InterPro" id="IPR000387">
    <property type="entry name" value="Tyr_Pase_dom"/>
</dbReference>
<dbReference type="PANTHER" id="PTHR19134:SF449">
    <property type="entry name" value="TYROSINE-PROTEIN PHOSPHATASE 1"/>
    <property type="match status" value="1"/>
</dbReference>
<dbReference type="PANTHER" id="PTHR19134">
    <property type="entry name" value="RECEPTOR-TYPE TYROSINE-PROTEIN PHOSPHATASE"/>
    <property type="match status" value="1"/>
</dbReference>
<dbReference type="PROSITE" id="PS00383">
    <property type="entry name" value="TYR_PHOSPHATASE_1"/>
    <property type="match status" value="2"/>
</dbReference>
<dbReference type="SUPFAM" id="SSF52799">
    <property type="entry name" value="(Phosphotyrosine protein) phosphatases II"/>
    <property type="match status" value="2"/>
</dbReference>
<dbReference type="InterPro" id="IPR016130">
    <property type="entry name" value="Tyr_Pase_AS"/>
</dbReference>
<dbReference type="EC" id="3.1.3.48" evidence="1"/>
<dbReference type="Gene3D" id="3.90.190.10">
    <property type="entry name" value="Protein tyrosine phosphatase superfamily"/>
    <property type="match status" value="2"/>
</dbReference>
<dbReference type="SMART" id="SM00404">
    <property type="entry name" value="PTPc_motif"/>
    <property type="match status" value="2"/>
</dbReference>
<evidence type="ECO:0000256" key="1">
    <source>
        <dbReference type="ARBA" id="ARBA00013064"/>
    </source>
</evidence>
<protein>
    <recommendedName>
        <fullName evidence="1">protein-tyrosine-phosphatase</fullName>
        <ecNumber evidence="1">3.1.3.48</ecNumber>
    </recommendedName>
</protein>
<feature type="domain" description="Tyrosine specific protein phosphatases" evidence="6">
    <location>
        <begin position="37"/>
        <end position="112"/>
    </location>
</feature>
<dbReference type="InterPro" id="IPR000242">
    <property type="entry name" value="PTP_cat"/>
</dbReference>
<evidence type="ECO:0000259" key="6">
    <source>
        <dbReference type="PROSITE" id="PS50056"/>
    </source>
</evidence>
<dbReference type="EMBL" id="JAKMXF010000133">
    <property type="protein sequence ID" value="KAI6656678.1"/>
    <property type="molecule type" value="Genomic_DNA"/>
</dbReference>
<dbReference type="PRINTS" id="PR00700">
    <property type="entry name" value="PRTYPHPHTASE"/>
</dbReference>
<dbReference type="PROSITE" id="PS50056">
    <property type="entry name" value="TYR_PHOSPHATASE_2"/>
    <property type="match status" value="2"/>
</dbReference>
<sequence length="461" mass="53302">MLLIIELLNLLCNIREFLIKQFHFTVWPDHGVPQFATSLIAFIRGVNRNQLTDTGGPHVVHCSAGVGRTGTYITLNSMLQRIILENNVNVYEFVRLMRSKRNYMVQTEEQFVFIYDALVELVTSGDTSIPSDLAIATINSYREMSGDMYRGEQMCTFSKQFLVLSEYSRQPNDECCAYGMLEENKNKNRFTKRIPYDDYRVRITPSGDGTDYINASFVDGYKQKRAYIATQSPSSETVGEFWRMVYEKESAVIVMLCNLIENGNEMCYKYWPDKGEEVKFQLYTIKNLEERREEGFLRRRLLVVFSFHNKYIGSTVTAERKVTQLCLEEWPNSNLAENLTPFLTIIDAVERLQAANQNPPITVHCEDGVGRTGTFLTMFSVLEKLKPEHLVDVFQILKKARIQRPMLVDNKEQYEMCYNFVFCYLESFDAYANFCVKSNENFRIEGADSDTEILESSTSNS</sequence>
<evidence type="ECO:0000256" key="3">
    <source>
        <dbReference type="ARBA" id="ARBA00022912"/>
    </source>
</evidence>
<keyword evidence="3" id="KW-0904">Protein phosphatase</keyword>
<dbReference type="Pfam" id="PF00102">
    <property type="entry name" value="Y_phosphatase"/>
    <property type="match status" value="2"/>
</dbReference>
<gene>
    <name evidence="7" type="ORF">LOD99_15984</name>
</gene>
<feature type="domain" description="Tyrosine-protein phosphatase" evidence="5">
    <location>
        <begin position="19"/>
        <end position="121"/>
    </location>
</feature>
<keyword evidence="8" id="KW-1185">Reference proteome</keyword>
<proteinExistence type="predicted"/>
<accession>A0AAV7K7E5</accession>
<dbReference type="InterPro" id="IPR029021">
    <property type="entry name" value="Prot-tyrosine_phosphatase-like"/>
</dbReference>
<name>A0AAV7K7E5_9METZ</name>
<evidence type="ECO:0000259" key="5">
    <source>
        <dbReference type="PROSITE" id="PS50055"/>
    </source>
</evidence>
<evidence type="ECO:0000313" key="7">
    <source>
        <dbReference type="EMBL" id="KAI6656678.1"/>
    </source>
</evidence>
<comment type="caution">
    <text evidence="7">The sequence shown here is derived from an EMBL/GenBank/DDBJ whole genome shotgun (WGS) entry which is preliminary data.</text>
</comment>
<dbReference type="PROSITE" id="PS50055">
    <property type="entry name" value="TYR_PHOSPHATASE_PTP"/>
    <property type="match status" value="2"/>
</dbReference>
<feature type="domain" description="Tyrosine specific protein phosphatases" evidence="6">
    <location>
        <begin position="340"/>
        <end position="415"/>
    </location>
</feature>
<dbReference type="InterPro" id="IPR003595">
    <property type="entry name" value="Tyr_Pase_cat"/>
</dbReference>
<dbReference type="SMART" id="SM00194">
    <property type="entry name" value="PTPc"/>
    <property type="match status" value="1"/>
</dbReference>
<evidence type="ECO:0000256" key="2">
    <source>
        <dbReference type="ARBA" id="ARBA00022801"/>
    </source>
</evidence>
<evidence type="ECO:0000256" key="4">
    <source>
        <dbReference type="ARBA" id="ARBA00051722"/>
    </source>
</evidence>
<dbReference type="CDD" id="cd00047">
    <property type="entry name" value="PTPc"/>
    <property type="match status" value="1"/>
</dbReference>
<reference evidence="7 8" key="1">
    <citation type="journal article" date="2023" name="BMC Biol.">
        <title>The compact genome of the sponge Oopsacas minuta (Hexactinellida) is lacking key metazoan core genes.</title>
        <authorList>
            <person name="Santini S."/>
            <person name="Schenkelaars Q."/>
            <person name="Jourda C."/>
            <person name="Duchesne M."/>
            <person name="Belahbib H."/>
            <person name="Rocher C."/>
            <person name="Selva M."/>
            <person name="Riesgo A."/>
            <person name="Vervoort M."/>
            <person name="Leys S.P."/>
            <person name="Kodjabachian L."/>
            <person name="Le Bivic A."/>
            <person name="Borchiellini C."/>
            <person name="Claverie J.M."/>
            <person name="Renard E."/>
        </authorList>
    </citation>
    <scope>NUCLEOTIDE SEQUENCE [LARGE SCALE GENOMIC DNA]</scope>
    <source>
        <strain evidence="7">SPO-2</strain>
    </source>
</reference>